<organism evidence="1 2">
    <name type="scientific">Aneurinibacillus soli</name>
    <dbReference type="NCBI Taxonomy" id="1500254"/>
    <lineage>
        <taxon>Bacteria</taxon>
        <taxon>Bacillati</taxon>
        <taxon>Bacillota</taxon>
        <taxon>Bacilli</taxon>
        <taxon>Bacillales</taxon>
        <taxon>Paenibacillaceae</taxon>
        <taxon>Aneurinibacillus group</taxon>
        <taxon>Aneurinibacillus</taxon>
    </lineage>
</organism>
<dbReference type="SUPFAM" id="SSF50249">
    <property type="entry name" value="Nucleic acid-binding proteins"/>
    <property type="match status" value="1"/>
</dbReference>
<proteinExistence type="predicted"/>
<dbReference type="RefSeq" id="WP_096465913.1">
    <property type="nucleotide sequence ID" value="NZ_AP017312.1"/>
</dbReference>
<sequence length="262" mass="29696">MVRSSSEWRSRLVEEALEAMNNGERGEIKQVLEHIADTHKKTFNTVKTVFYKEIRPNIFEKDGVFIYQNDDEQVDGDIITYVESPSEVKVGDHVRVTVTDIMHYGVFAQLGTLKCLLHISNVSTGFIKEDDLPKLFKIGDVFDAYVHKVEEGHIAISTKGIDLSKKDKKTEKVVTKVTALRVVKEEKQIEHTDDKYVADIVKYLNEYFGPVSPSAKEKLQEMYKEHGPVTLSMAISEVKNAFKVDPVLLFLGEVDKKVSGCL</sequence>
<gene>
    <name evidence="1" type="ORF">CB4_02308</name>
</gene>
<dbReference type="PROSITE" id="PS50126">
    <property type="entry name" value="S1"/>
    <property type="match status" value="1"/>
</dbReference>
<dbReference type="EMBL" id="AP017312">
    <property type="protein sequence ID" value="BAU28134.1"/>
    <property type="molecule type" value="Genomic_DNA"/>
</dbReference>
<dbReference type="InterPro" id="IPR012340">
    <property type="entry name" value="NA-bd_OB-fold"/>
</dbReference>
<dbReference type="OrthoDB" id="2991298at2"/>
<evidence type="ECO:0000313" key="2">
    <source>
        <dbReference type="Proteomes" id="UP000217696"/>
    </source>
</evidence>
<dbReference type="InterPro" id="IPR003029">
    <property type="entry name" value="S1_domain"/>
</dbReference>
<dbReference type="Gene3D" id="2.40.50.140">
    <property type="entry name" value="Nucleic acid-binding proteins"/>
    <property type="match status" value="1"/>
</dbReference>
<dbReference type="Pfam" id="PF00575">
    <property type="entry name" value="S1"/>
    <property type="match status" value="1"/>
</dbReference>
<keyword evidence="2" id="KW-1185">Reference proteome</keyword>
<name>A0A0U5B979_9BACL</name>
<dbReference type="GO" id="GO:0003676">
    <property type="term" value="F:nucleic acid binding"/>
    <property type="evidence" value="ECO:0007669"/>
    <property type="project" value="InterPro"/>
</dbReference>
<reference evidence="1 2" key="1">
    <citation type="submission" date="2015-12" db="EMBL/GenBank/DDBJ databases">
        <title>Genome sequence of Aneurinibacillus soli.</title>
        <authorList>
            <person name="Lee J.S."/>
            <person name="Lee K.C."/>
            <person name="Kim K.K."/>
            <person name="Lee B.W."/>
        </authorList>
    </citation>
    <scope>NUCLEOTIDE SEQUENCE [LARGE SCALE GENOMIC DNA]</scope>
    <source>
        <strain evidence="1 2">CB4</strain>
    </source>
</reference>
<accession>A0A0U5B979</accession>
<dbReference type="KEGG" id="asoc:CB4_02308"/>
<dbReference type="AlphaFoldDB" id="A0A0U5B979"/>
<protein>
    <submittedName>
        <fullName evidence="1">Uncharacterized protein</fullName>
    </submittedName>
</protein>
<evidence type="ECO:0000313" key="1">
    <source>
        <dbReference type="EMBL" id="BAU28134.1"/>
    </source>
</evidence>
<dbReference type="Proteomes" id="UP000217696">
    <property type="component" value="Chromosome"/>
</dbReference>
<dbReference type="SMART" id="SM00316">
    <property type="entry name" value="S1"/>
    <property type="match status" value="1"/>
</dbReference>